<dbReference type="AlphaFoldDB" id="A0A2K5AT91"/>
<dbReference type="GO" id="GO:0030643">
    <property type="term" value="P:intracellular phosphate ion homeostasis"/>
    <property type="evidence" value="ECO:0007669"/>
    <property type="project" value="InterPro"/>
</dbReference>
<dbReference type="InterPro" id="IPR038078">
    <property type="entry name" value="PhoU-like_sf"/>
</dbReference>
<dbReference type="EMBL" id="LT981265">
    <property type="protein sequence ID" value="SPC34868.1"/>
    <property type="molecule type" value="Genomic_DNA"/>
</dbReference>
<dbReference type="NCBIfam" id="TIGR02135">
    <property type="entry name" value="phoU_full"/>
    <property type="match status" value="1"/>
</dbReference>
<proteinExistence type="inferred from homology"/>
<comment type="function">
    <text evidence="1">Plays a role in the regulation of phosphate uptake.</text>
</comment>
<organism evidence="3 4">
    <name type="scientific">Candidatus Nitrosocaldus cavascurensis</name>
    <dbReference type="NCBI Taxonomy" id="2058097"/>
    <lineage>
        <taxon>Archaea</taxon>
        <taxon>Nitrososphaerota</taxon>
        <taxon>Nitrososphaeria</taxon>
        <taxon>Candidatus Nitrosocaldales</taxon>
        <taxon>Candidatus Nitrosocaldaceae</taxon>
        <taxon>Candidatus Nitrosocaldus</taxon>
    </lineage>
</organism>
<dbReference type="GO" id="GO:0006817">
    <property type="term" value="P:phosphate ion transport"/>
    <property type="evidence" value="ECO:0007669"/>
    <property type="project" value="UniProtKB-KW"/>
</dbReference>
<feature type="domain" description="PhoU" evidence="2">
    <location>
        <begin position="117"/>
        <end position="198"/>
    </location>
</feature>
<comment type="subcellular location">
    <subcellularLocation>
        <location evidence="1">Cytoplasm</location>
    </subcellularLocation>
</comment>
<dbReference type="SUPFAM" id="SSF109755">
    <property type="entry name" value="PhoU-like"/>
    <property type="match status" value="1"/>
</dbReference>
<comment type="similarity">
    <text evidence="1">Belongs to the PhoU family.</text>
</comment>
<gene>
    <name evidence="3" type="ORF">NCAV_1705</name>
</gene>
<dbReference type="PIRSF" id="PIRSF003107">
    <property type="entry name" value="PhoU"/>
    <property type="match status" value="1"/>
</dbReference>
<dbReference type="Gene3D" id="1.20.58.220">
    <property type="entry name" value="Phosphate transport system protein phou homolog 2, domain 2"/>
    <property type="match status" value="2"/>
</dbReference>
<dbReference type="KEGG" id="ncv:NCAV_1705"/>
<keyword evidence="1" id="KW-0592">Phosphate transport</keyword>
<feature type="domain" description="PhoU" evidence="2">
    <location>
        <begin position="17"/>
        <end position="101"/>
    </location>
</feature>
<comment type="subunit">
    <text evidence="1">Homodimer.</text>
</comment>
<dbReference type="RefSeq" id="WP_103286556.1">
    <property type="nucleotide sequence ID" value="NZ_LT981265.1"/>
</dbReference>
<dbReference type="Pfam" id="PF01895">
    <property type="entry name" value="PhoU"/>
    <property type="match status" value="2"/>
</dbReference>
<accession>A0A2K5AT91</accession>
<dbReference type="Proteomes" id="UP000236248">
    <property type="component" value="Chromosome NCAV"/>
</dbReference>
<evidence type="ECO:0000256" key="1">
    <source>
        <dbReference type="PIRNR" id="PIRNR003107"/>
    </source>
</evidence>
<evidence type="ECO:0000313" key="3">
    <source>
        <dbReference type="EMBL" id="SPC34868.1"/>
    </source>
</evidence>
<dbReference type="GO" id="GO:0005737">
    <property type="term" value="C:cytoplasm"/>
    <property type="evidence" value="ECO:0007669"/>
    <property type="project" value="UniProtKB-SubCell"/>
</dbReference>
<dbReference type="PANTHER" id="PTHR42930:SF3">
    <property type="entry name" value="PHOSPHATE-SPECIFIC TRANSPORT SYSTEM ACCESSORY PROTEIN PHOU"/>
    <property type="match status" value="1"/>
</dbReference>
<keyword evidence="1" id="KW-0963">Cytoplasm</keyword>
<protein>
    <recommendedName>
        <fullName evidence="1">Phosphate-specific transport system accessory protein PhoU</fullName>
    </recommendedName>
</protein>
<reference evidence="4" key="1">
    <citation type="submission" date="2018-01" db="EMBL/GenBank/DDBJ databases">
        <authorList>
            <person name="Kerou L M."/>
        </authorList>
    </citation>
    <scope>NUCLEOTIDE SEQUENCE [LARGE SCALE GENOMIC DNA]</scope>
    <source>
        <strain evidence="4">SCU2</strain>
    </source>
</reference>
<dbReference type="GeneID" id="41595688"/>
<dbReference type="PANTHER" id="PTHR42930">
    <property type="entry name" value="PHOSPHATE-SPECIFIC TRANSPORT SYSTEM ACCESSORY PROTEIN PHOU"/>
    <property type="match status" value="1"/>
</dbReference>
<sequence length="208" mass="23887">MRRLLDVGINRLSNLLHDMSRLSQECVAMAIDAYLKDRSVVQEVYAKANQLAILKEEVNDLAVELMIRYQPVATDLRFISSCMEVAYDLVRFGRYAYDIAQIREQFGDLGRCDKSIIAEMSEMVSEMLKDSISAFNNKDEDLAERLIRMDDMVDSSYKSNLKKIVETGMDIRCALSSVLVMRYLERIADHAVYIGELVRYMVSGERAR</sequence>
<keyword evidence="1" id="KW-0813">Transport</keyword>
<dbReference type="InterPro" id="IPR026022">
    <property type="entry name" value="PhoU_dom"/>
</dbReference>
<evidence type="ECO:0000313" key="4">
    <source>
        <dbReference type="Proteomes" id="UP000236248"/>
    </source>
</evidence>
<dbReference type="GO" id="GO:0045936">
    <property type="term" value="P:negative regulation of phosphate metabolic process"/>
    <property type="evidence" value="ECO:0007669"/>
    <property type="project" value="InterPro"/>
</dbReference>
<evidence type="ECO:0000259" key="2">
    <source>
        <dbReference type="Pfam" id="PF01895"/>
    </source>
</evidence>
<name>A0A2K5AT91_9ARCH</name>
<dbReference type="InterPro" id="IPR028366">
    <property type="entry name" value="PhoU"/>
</dbReference>
<keyword evidence="4" id="KW-1185">Reference proteome</keyword>